<protein>
    <submittedName>
        <fullName evidence="2">Uncharacterized protein</fullName>
    </submittedName>
</protein>
<dbReference type="Proteomes" id="UP000765509">
    <property type="component" value="Unassembled WGS sequence"/>
</dbReference>
<gene>
    <name evidence="2" type="ORF">O181_112189</name>
</gene>
<evidence type="ECO:0000313" key="2">
    <source>
        <dbReference type="EMBL" id="MBW0572474.1"/>
    </source>
</evidence>
<comment type="caution">
    <text evidence="2">The sequence shown here is derived from an EMBL/GenBank/DDBJ whole genome shotgun (WGS) entry which is preliminary data.</text>
</comment>
<evidence type="ECO:0000256" key="1">
    <source>
        <dbReference type="SAM" id="MobiDB-lite"/>
    </source>
</evidence>
<feature type="region of interest" description="Disordered" evidence="1">
    <location>
        <begin position="1"/>
        <end position="92"/>
    </location>
</feature>
<reference evidence="2" key="1">
    <citation type="submission" date="2021-03" db="EMBL/GenBank/DDBJ databases">
        <title>Draft genome sequence of rust myrtle Austropuccinia psidii MF-1, a brazilian biotype.</title>
        <authorList>
            <person name="Quecine M.C."/>
            <person name="Pachon D.M.R."/>
            <person name="Bonatelli M.L."/>
            <person name="Correr F.H."/>
            <person name="Franceschini L.M."/>
            <person name="Leite T.F."/>
            <person name="Margarido G.R.A."/>
            <person name="Almeida C.A."/>
            <person name="Ferrarezi J.A."/>
            <person name="Labate C.A."/>
        </authorList>
    </citation>
    <scope>NUCLEOTIDE SEQUENCE</scope>
    <source>
        <strain evidence="2">MF-1</strain>
    </source>
</reference>
<feature type="compositionally biased region" description="Acidic residues" evidence="1">
    <location>
        <begin position="43"/>
        <end position="60"/>
    </location>
</feature>
<feature type="non-terminal residue" evidence="2">
    <location>
        <position position="1"/>
    </location>
</feature>
<accession>A0A9Q3K1E5</accession>
<dbReference type="EMBL" id="AVOT02090147">
    <property type="protein sequence ID" value="MBW0572474.1"/>
    <property type="molecule type" value="Genomic_DNA"/>
</dbReference>
<proteinExistence type="predicted"/>
<keyword evidence="3" id="KW-1185">Reference proteome</keyword>
<dbReference type="AlphaFoldDB" id="A0A9Q3K1E5"/>
<feature type="compositionally biased region" description="Polar residues" evidence="1">
    <location>
        <begin position="77"/>
        <end position="91"/>
    </location>
</feature>
<name>A0A9Q3K1E5_9BASI</name>
<evidence type="ECO:0000313" key="3">
    <source>
        <dbReference type="Proteomes" id="UP000765509"/>
    </source>
</evidence>
<sequence length="110" mass="11713">RTHFVGEAPSRKEERVPRRSRSFSGVVGGFPGTSRTIFKGPGEDGEEEEENFVEEEECDGTEGVPAPAEASQGTGGPTQPSLISLSHQSGPSLLPMMQQMTQIIANLQAA</sequence>
<organism evidence="2 3">
    <name type="scientific">Austropuccinia psidii MF-1</name>
    <dbReference type="NCBI Taxonomy" id="1389203"/>
    <lineage>
        <taxon>Eukaryota</taxon>
        <taxon>Fungi</taxon>
        <taxon>Dikarya</taxon>
        <taxon>Basidiomycota</taxon>
        <taxon>Pucciniomycotina</taxon>
        <taxon>Pucciniomycetes</taxon>
        <taxon>Pucciniales</taxon>
        <taxon>Sphaerophragmiaceae</taxon>
        <taxon>Austropuccinia</taxon>
    </lineage>
</organism>